<dbReference type="eggNOG" id="COG1708">
    <property type="taxonomic scope" value="Bacteria"/>
</dbReference>
<dbReference type="OrthoDB" id="9803106at2"/>
<dbReference type="InterPro" id="IPR043519">
    <property type="entry name" value="NT_sf"/>
</dbReference>
<evidence type="ECO:0000313" key="3">
    <source>
        <dbReference type="Proteomes" id="UP000001552"/>
    </source>
</evidence>
<dbReference type="Proteomes" id="UP000001552">
    <property type="component" value="Chromosome"/>
</dbReference>
<keyword evidence="3" id="KW-1185">Reference proteome</keyword>
<dbReference type="HOGENOM" id="CLU_130257_9_5_9"/>
<gene>
    <name evidence="2" type="ordered locus">Thit_0287</name>
</gene>
<protein>
    <submittedName>
        <fullName evidence="2">DNA polymerase beta domain protein region</fullName>
    </submittedName>
</protein>
<feature type="domain" description="Polymerase beta nucleotidyltransferase" evidence="1">
    <location>
        <begin position="9"/>
        <end position="105"/>
    </location>
</feature>
<accession>D3T6J3</accession>
<dbReference type="RefSeq" id="WP_012994437.1">
    <property type="nucleotide sequence ID" value="NC_013921.1"/>
</dbReference>
<organism evidence="2 3">
    <name type="scientific">Thermoanaerobacter italicus (strain DSM 9252 / Ab9)</name>
    <dbReference type="NCBI Taxonomy" id="580331"/>
    <lineage>
        <taxon>Bacteria</taxon>
        <taxon>Bacillati</taxon>
        <taxon>Bacillota</taxon>
        <taxon>Clostridia</taxon>
        <taxon>Thermoanaerobacterales</taxon>
        <taxon>Thermoanaerobacteraceae</taxon>
        <taxon>Thermoanaerobacter</taxon>
    </lineage>
</organism>
<proteinExistence type="predicted"/>
<dbReference type="SUPFAM" id="SSF81301">
    <property type="entry name" value="Nucleotidyltransferase"/>
    <property type="match status" value="1"/>
</dbReference>
<dbReference type="InterPro" id="IPR041633">
    <property type="entry name" value="Polbeta"/>
</dbReference>
<evidence type="ECO:0000313" key="2">
    <source>
        <dbReference type="EMBL" id="ADD01606.1"/>
    </source>
</evidence>
<evidence type="ECO:0000259" key="1">
    <source>
        <dbReference type="Pfam" id="PF18765"/>
    </source>
</evidence>
<dbReference type="AlphaFoldDB" id="D3T6J3"/>
<sequence length="109" mass="12349">MNEAENIINEIKEKLIDTINPKAIILFGSTAKNDNDENSDIDLLIIWDGAEDLNNVQRRIKLREIIGFVNKPLDILTCTSDELKQVIKDDRSFTATIIKEGKIIYGGFN</sequence>
<reference evidence="2" key="1">
    <citation type="submission" date="2010-02" db="EMBL/GenBank/DDBJ databases">
        <title>Complete sequence of Thermoanaerobacter italicus Ab9.</title>
        <authorList>
            <consortium name="US DOE Joint Genome Institute"/>
            <person name="Lucas S."/>
            <person name="Copeland A."/>
            <person name="Lapidus A."/>
            <person name="Cheng J.-F."/>
            <person name="Bruce D."/>
            <person name="Goodwin L."/>
            <person name="Pitluck S."/>
            <person name="Chertkov O."/>
            <person name="Detter J.C."/>
            <person name="Han C."/>
            <person name="Tapia R."/>
            <person name="Land M."/>
            <person name="Hauser L."/>
            <person name="Kyrpides N."/>
            <person name="Mikhailova N."/>
            <person name="Hemme C.L."/>
            <person name="Woyke T."/>
        </authorList>
    </citation>
    <scope>NUCLEOTIDE SEQUENCE [LARGE SCALE GENOMIC DNA]</scope>
    <source>
        <strain evidence="2">Ab9</strain>
    </source>
</reference>
<dbReference type="Pfam" id="PF18765">
    <property type="entry name" value="Polbeta"/>
    <property type="match status" value="1"/>
</dbReference>
<dbReference type="Gene3D" id="3.30.460.10">
    <property type="entry name" value="Beta Polymerase, domain 2"/>
    <property type="match status" value="1"/>
</dbReference>
<dbReference type="PANTHER" id="PTHR33933:SF1">
    <property type="entry name" value="PROTEIN ADENYLYLTRANSFERASE MNTA-RELATED"/>
    <property type="match status" value="1"/>
</dbReference>
<dbReference type="KEGG" id="tit:Thit_0287"/>
<name>D3T6J3_THEIA</name>
<dbReference type="CDD" id="cd05403">
    <property type="entry name" value="NT_KNTase_like"/>
    <property type="match status" value="1"/>
</dbReference>
<dbReference type="InterPro" id="IPR052548">
    <property type="entry name" value="Type_VII_TA_antitoxin"/>
</dbReference>
<dbReference type="PANTHER" id="PTHR33933">
    <property type="entry name" value="NUCLEOTIDYLTRANSFERASE"/>
    <property type="match status" value="1"/>
</dbReference>
<dbReference type="EMBL" id="CP001936">
    <property type="protein sequence ID" value="ADD01606.1"/>
    <property type="molecule type" value="Genomic_DNA"/>
</dbReference>